<organism evidence="1">
    <name type="scientific">Uncultured Desulfatiglans sp</name>
    <dbReference type="NCBI Taxonomy" id="1748965"/>
    <lineage>
        <taxon>Bacteria</taxon>
        <taxon>Pseudomonadati</taxon>
        <taxon>Thermodesulfobacteriota</taxon>
        <taxon>Desulfobacteria</taxon>
        <taxon>Desulfatiglandales</taxon>
        <taxon>Desulfatiglandaceae</taxon>
        <taxon>Desulfatiglans</taxon>
        <taxon>environmental samples</taxon>
    </lineage>
</organism>
<sequence length="375" mass="41027">MNDPASIRMKIAWQNLFSLRTCPPDRILFSADRDPLLERHIEACPFCAERLSAAEEWSAWETLGSRLAEASPAAEHGAPAPGEIREVKATLGGWGPSNRYYNPPMVFILDIEASPEPCARVAQVCGDAALMGPDDAALPEDKGFVECWNTYALALEDIGRRWGQAPPEILSAVQDAAVQAPQPVPEHSILFFFRQLELELAGYLAAKSVERLLSKQKSPAHPAMPPAGLALRAFLQEAYPGAELPEHAADDYELLAFSRFPELETPLAADDKGGWDRANCICLTTEGFEVQAVPFQVDLLSQSSTGLLVAGKIRQTSCLPQTIHAWWERPGADPLPAAEHELDRGKSLFRIVFRGLRETEVQNGTLVLLLVGDAV</sequence>
<proteinExistence type="predicted"/>
<evidence type="ECO:0000313" key="1">
    <source>
        <dbReference type="EMBL" id="VBB44566.1"/>
    </source>
</evidence>
<name>A0A653A903_UNCDX</name>
<protein>
    <submittedName>
        <fullName evidence="1">Uncharacterized protein</fullName>
    </submittedName>
</protein>
<reference evidence="1" key="1">
    <citation type="submission" date="2018-07" db="EMBL/GenBank/DDBJ databases">
        <authorList>
            <consortium name="Genoscope - CEA"/>
            <person name="William W."/>
        </authorList>
    </citation>
    <scope>NUCLEOTIDE SEQUENCE</scope>
    <source>
        <strain evidence="1">IK1</strain>
    </source>
</reference>
<dbReference type="AlphaFoldDB" id="A0A653A903"/>
<accession>A0A653A903</accession>
<dbReference type="EMBL" id="UPXX01000027">
    <property type="protein sequence ID" value="VBB44566.1"/>
    <property type="molecule type" value="Genomic_DNA"/>
</dbReference>
<gene>
    <name evidence="1" type="ORF">TRIP_B330670</name>
</gene>